<proteinExistence type="inferred from homology"/>
<dbReference type="Gene3D" id="3.10.110.10">
    <property type="entry name" value="Ubiquitin Conjugating Enzyme"/>
    <property type="match status" value="1"/>
</dbReference>
<comment type="similarity">
    <text evidence="4">Belongs to the ubiquitin-conjugating enzyme family.</text>
</comment>
<dbReference type="InterPro" id="IPR016135">
    <property type="entry name" value="UBQ-conjugating_enzyme/RWD"/>
</dbReference>
<keyword evidence="4" id="KW-0547">Nucleotide-binding</keyword>
<sequence>MTAAVRLQKELMDLMMSGVEGISAFPCDDNLFEWTATIQGADATAYEGLDFQLKLKFGNNYPFEPPTVTFVTPCFHPNVDCHGAICLDILKENWTAVLTASQVLLSIQSLLDNPNNASPLNPQAATLWADQAEFRRAVRAAYEAKGKPM</sequence>
<evidence type="ECO:0000313" key="6">
    <source>
        <dbReference type="EMBL" id="CAD9117108.1"/>
    </source>
</evidence>
<evidence type="ECO:0000256" key="1">
    <source>
        <dbReference type="ARBA" id="ARBA00022679"/>
    </source>
</evidence>
<organism evidence="6">
    <name type="scientific">Neobodo designis</name>
    <name type="common">Flagellated protozoan</name>
    <name type="synonym">Bodo designis</name>
    <dbReference type="NCBI Taxonomy" id="312471"/>
    <lineage>
        <taxon>Eukaryota</taxon>
        <taxon>Discoba</taxon>
        <taxon>Euglenozoa</taxon>
        <taxon>Kinetoplastea</taxon>
        <taxon>Metakinetoplastina</taxon>
        <taxon>Neobodonida</taxon>
        <taxon>Neobodo</taxon>
    </lineage>
</organism>
<name>A0A7S1LZ39_NEODS</name>
<dbReference type="SUPFAM" id="SSF54495">
    <property type="entry name" value="UBC-like"/>
    <property type="match status" value="1"/>
</dbReference>
<dbReference type="GO" id="GO:0005524">
    <property type="term" value="F:ATP binding"/>
    <property type="evidence" value="ECO:0007669"/>
    <property type="project" value="UniProtKB-UniRule"/>
</dbReference>
<dbReference type="CDD" id="cd23791">
    <property type="entry name" value="UBCc_UBE2C"/>
    <property type="match status" value="1"/>
</dbReference>
<dbReference type="InterPro" id="IPR000608">
    <property type="entry name" value="UBC"/>
</dbReference>
<dbReference type="PROSITE" id="PS00183">
    <property type="entry name" value="UBC_1"/>
    <property type="match status" value="1"/>
</dbReference>
<dbReference type="AlphaFoldDB" id="A0A7S1LZ39"/>
<evidence type="ECO:0000256" key="3">
    <source>
        <dbReference type="PROSITE-ProRule" id="PRU10133"/>
    </source>
</evidence>
<feature type="domain" description="UBC core" evidence="5">
    <location>
        <begin position="2"/>
        <end position="147"/>
    </location>
</feature>
<dbReference type="PANTHER" id="PTHR24067">
    <property type="entry name" value="UBIQUITIN-CONJUGATING ENZYME E2"/>
    <property type="match status" value="1"/>
</dbReference>
<dbReference type="PROSITE" id="PS50127">
    <property type="entry name" value="UBC_2"/>
    <property type="match status" value="1"/>
</dbReference>
<keyword evidence="4" id="KW-0067">ATP-binding</keyword>
<accession>A0A7S1LZ39</accession>
<feature type="active site" description="Glycyl thioester intermediate" evidence="3">
    <location>
        <position position="86"/>
    </location>
</feature>
<protein>
    <recommendedName>
        <fullName evidence="5">UBC core domain-containing protein</fullName>
    </recommendedName>
</protein>
<evidence type="ECO:0000256" key="2">
    <source>
        <dbReference type="ARBA" id="ARBA00022786"/>
    </source>
</evidence>
<keyword evidence="2 4" id="KW-0833">Ubl conjugation pathway</keyword>
<dbReference type="InterPro" id="IPR023313">
    <property type="entry name" value="UBQ-conjugating_AS"/>
</dbReference>
<dbReference type="InterPro" id="IPR050113">
    <property type="entry name" value="Ub_conjugating_enzyme"/>
</dbReference>
<reference evidence="6" key="1">
    <citation type="submission" date="2021-01" db="EMBL/GenBank/DDBJ databases">
        <authorList>
            <person name="Corre E."/>
            <person name="Pelletier E."/>
            <person name="Niang G."/>
            <person name="Scheremetjew M."/>
            <person name="Finn R."/>
            <person name="Kale V."/>
            <person name="Holt S."/>
            <person name="Cochrane G."/>
            <person name="Meng A."/>
            <person name="Brown T."/>
            <person name="Cohen L."/>
        </authorList>
    </citation>
    <scope>NUCLEOTIDE SEQUENCE</scope>
    <source>
        <strain evidence="6">CCAP 1951/1</strain>
    </source>
</reference>
<evidence type="ECO:0000259" key="5">
    <source>
        <dbReference type="PROSITE" id="PS50127"/>
    </source>
</evidence>
<dbReference type="Pfam" id="PF00179">
    <property type="entry name" value="UQ_con"/>
    <property type="match status" value="1"/>
</dbReference>
<gene>
    <name evidence="6" type="ORF">NDES1114_LOCUS15312</name>
</gene>
<dbReference type="GO" id="GO:0016740">
    <property type="term" value="F:transferase activity"/>
    <property type="evidence" value="ECO:0007669"/>
    <property type="project" value="UniProtKB-KW"/>
</dbReference>
<evidence type="ECO:0000256" key="4">
    <source>
        <dbReference type="RuleBase" id="RU362109"/>
    </source>
</evidence>
<keyword evidence="1" id="KW-0808">Transferase</keyword>
<dbReference type="EMBL" id="HBGF01023201">
    <property type="protein sequence ID" value="CAD9117108.1"/>
    <property type="molecule type" value="Transcribed_RNA"/>
</dbReference>
<dbReference type="SMART" id="SM00212">
    <property type="entry name" value="UBCc"/>
    <property type="match status" value="1"/>
</dbReference>